<organism evidence="8 9">
    <name type="scientific">Pseudooceanicola pacificus</name>
    <dbReference type="NCBI Taxonomy" id="2676438"/>
    <lineage>
        <taxon>Bacteria</taxon>
        <taxon>Pseudomonadati</taxon>
        <taxon>Pseudomonadota</taxon>
        <taxon>Alphaproteobacteria</taxon>
        <taxon>Rhodobacterales</taxon>
        <taxon>Paracoccaceae</taxon>
        <taxon>Pseudooceanicola</taxon>
    </lineage>
</organism>
<comment type="cofactor">
    <cofactor evidence="1">
        <name>FAD</name>
        <dbReference type="ChEBI" id="CHEBI:57692"/>
    </cofactor>
</comment>
<accession>A0A844WGV6</accession>
<dbReference type="InterPro" id="IPR009075">
    <property type="entry name" value="AcylCo_DH/oxidase_C"/>
</dbReference>
<dbReference type="AlphaFoldDB" id="A0A844WGV6"/>
<evidence type="ECO:0000259" key="6">
    <source>
        <dbReference type="Pfam" id="PF00441"/>
    </source>
</evidence>
<dbReference type="RefSeq" id="WP_043753081.1">
    <property type="nucleotide sequence ID" value="NZ_WNXQ01000011.1"/>
</dbReference>
<dbReference type="InterPro" id="IPR013786">
    <property type="entry name" value="AcylCoA_DH/ox_N"/>
</dbReference>
<evidence type="ECO:0000313" key="8">
    <source>
        <dbReference type="EMBL" id="MWB79479.1"/>
    </source>
</evidence>
<dbReference type="InterPro" id="IPR046373">
    <property type="entry name" value="Acyl-CoA_Oxase/DH_mid-dom_sf"/>
</dbReference>
<comment type="similarity">
    <text evidence="2">Belongs to the acyl-CoA dehydrogenase family.</text>
</comment>
<name>A0A844WGV6_9RHOB</name>
<feature type="domain" description="Acyl-CoA dehydrogenase/oxidase N-terminal" evidence="7">
    <location>
        <begin position="12"/>
        <end position="94"/>
    </location>
</feature>
<comment type="caution">
    <text evidence="8">The sequence shown here is derived from an EMBL/GenBank/DDBJ whole genome shotgun (WGS) entry which is preliminary data.</text>
</comment>
<evidence type="ECO:0000256" key="3">
    <source>
        <dbReference type="ARBA" id="ARBA00022630"/>
    </source>
</evidence>
<dbReference type="Gene3D" id="2.40.110.10">
    <property type="entry name" value="Butyryl-CoA Dehydrogenase, subunit A, domain 2"/>
    <property type="match status" value="1"/>
</dbReference>
<dbReference type="SUPFAM" id="SSF47203">
    <property type="entry name" value="Acyl-CoA dehydrogenase C-terminal domain-like"/>
    <property type="match status" value="1"/>
</dbReference>
<dbReference type="Gene3D" id="1.20.140.10">
    <property type="entry name" value="Butyryl-CoA Dehydrogenase, subunit A, domain 3"/>
    <property type="match status" value="1"/>
</dbReference>
<dbReference type="CDD" id="cd00567">
    <property type="entry name" value="ACAD"/>
    <property type="match status" value="1"/>
</dbReference>
<dbReference type="GO" id="GO:0050660">
    <property type="term" value="F:flavin adenine dinucleotide binding"/>
    <property type="evidence" value="ECO:0007669"/>
    <property type="project" value="InterPro"/>
</dbReference>
<dbReference type="InterPro" id="IPR036250">
    <property type="entry name" value="AcylCo_DH-like_C"/>
</dbReference>
<gene>
    <name evidence="8" type="ORF">GLS40_15700</name>
</gene>
<dbReference type="EMBL" id="WNXQ01000011">
    <property type="protein sequence ID" value="MWB79479.1"/>
    <property type="molecule type" value="Genomic_DNA"/>
</dbReference>
<keyword evidence="5" id="KW-0560">Oxidoreductase</keyword>
<protein>
    <submittedName>
        <fullName evidence="8">Acyl-CoA dehydrogenase</fullName>
    </submittedName>
</protein>
<evidence type="ECO:0000256" key="1">
    <source>
        <dbReference type="ARBA" id="ARBA00001974"/>
    </source>
</evidence>
<feature type="domain" description="Acyl-CoA dehydrogenase/oxidase C-terminal" evidence="6">
    <location>
        <begin position="231"/>
        <end position="362"/>
    </location>
</feature>
<dbReference type="PANTHER" id="PTHR43884:SF20">
    <property type="entry name" value="ACYL-COA DEHYDROGENASE FADE28"/>
    <property type="match status" value="1"/>
</dbReference>
<evidence type="ECO:0000256" key="4">
    <source>
        <dbReference type="ARBA" id="ARBA00022827"/>
    </source>
</evidence>
<dbReference type="Pfam" id="PF00441">
    <property type="entry name" value="Acyl-CoA_dh_1"/>
    <property type="match status" value="1"/>
</dbReference>
<evidence type="ECO:0000313" key="9">
    <source>
        <dbReference type="Proteomes" id="UP000443843"/>
    </source>
</evidence>
<evidence type="ECO:0000256" key="2">
    <source>
        <dbReference type="ARBA" id="ARBA00009347"/>
    </source>
</evidence>
<evidence type="ECO:0000259" key="7">
    <source>
        <dbReference type="Pfam" id="PF02771"/>
    </source>
</evidence>
<sequence length="374" mass="39429">MTQTDILSSEQEDLRLLRESVRTLFERAGGSDRARQLRDAGGGFDPEMVRELAEAGVFGVAVPEDQGGLGMGLAAGGVIAEEVGRVIAPEPVVSTIGLSLGLLRRLCPDHPKMAQLIGGEISLAVAWQERGPDGAPADATCRYADGKLTGGKAWVVGAIGSHGFLVVAEQDDGPVLVLAEADAQGLVIDKRTQADGSSLGELSFSGTPAAELASSGAVLTALAEAVADATALAAAELVGLSERAFEITLDYIKTREQFDKPIGSFQVIQHRAVDLNVMCEVAQAGVREALAQMDSETDPKVRAPIASRAKARAVTAAKKITRDAIQLHGAVGYTDEFDIGLYLNRALVLSAWLGDDAYHRRIWFETREAEGAAQ</sequence>
<dbReference type="Pfam" id="PF02771">
    <property type="entry name" value="Acyl-CoA_dh_N"/>
    <property type="match status" value="1"/>
</dbReference>
<dbReference type="Gene3D" id="1.10.540.10">
    <property type="entry name" value="Acyl-CoA dehydrogenase/oxidase, N-terminal domain"/>
    <property type="match status" value="1"/>
</dbReference>
<keyword evidence="9" id="KW-1185">Reference proteome</keyword>
<dbReference type="PANTHER" id="PTHR43884">
    <property type="entry name" value="ACYL-COA DEHYDROGENASE"/>
    <property type="match status" value="1"/>
</dbReference>
<dbReference type="Proteomes" id="UP000443843">
    <property type="component" value="Unassembled WGS sequence"/>
</dbReference>
<keyword evidence="3" id="KW-0285">Flavoprotein</keyword>
<dbReference type="SUPFAM" id="SSF56645">
    <property type="entry name" value="Acyl-CoA dehydrogenase NM domain-like"/>
    <property type="match status" value="1"/>
</dbReference>
<dbReference type="InterPro" id="IPR009100">
    <property type="entry name" value="AcylCoA_DH/oxidase_NM_dom_sf"/>
</dbReference>
<dbReference type="GO" id="GO:0003995">
    <property type="term" value="F:acyl-CoA dehydrogenase activity"/>
    <property type="evidence" value="ECO:0007669"/>
    <property type="project" value="TreeGrafter"/>
</dbReference>
<dbReference type="InterPro" id="IPR037069">
    <property type="entry name" value="AcylCoA_DH/ox_N_sf"/>
</dbReference>
<evidence type="ECO:0000256" key="5">
    <source>
        <dbReference type="ARBA" id="ARBA00023002"/>
    </source>
</evidence>
<proteinExistence type="inferred from homology"/>
<keyword evidence="4" id="KW-0274">FAD</keyword>
<reference evidence="8 9" key="1">
    <citation type="submission" date="2019-11" db="EMBL/GenBank/DDBJ databases">
        <title>Pseudooceanicola pacifica sp. nov., isolated from deep-sea sediment of the Pacific Ocean.</title>
        <authorList>
            <person name="Lyu L."/>
        </authorList>
    </citation>
    <scope>NUCLEOTIDE SEQUENCE [LARGE SCALE GENOMIC DNA]</scope>
    <source>
        <strain evidence="8 9">216_PA32_1</strain>
    </source>
</reference>